<gene>
    <name evidence="1" type="ORF">ACFPFW_15280</name>
</gene>
<name>A0ABV9Z694_9HYPH</name>
<evidence type="ECO:0000313" key="2">
    <source>
        <dbReference type="Proteomes" id="UP001595796"/>
    </source>
</evidence>
<comment type="caution">
    <text evidence="1">The sequence shown here is derived from an EMBL/GenBank/DDBJ whole genome shotgun (WGS) entry which is preliminary data.</text>
</comment>
<dbReference type="Proteomes" id="UP001595796">
    <property type="component" value="Unassembled WGS sequence"/>
</dbReference>
<protein>
    <recommendedName>
        <fullName evidence="3">GNAT family N-acetyltransferase</fullName>
    </recommendedName>
</protein>
<organism evidence="1 2">
    <name type="scientific">Flaviflagellibacter deserti</name>
    <dbReference type="NCBI Taxonomy" id="2267266"/>
    <lineage>
        <taxon>Bacteria</taxon>
        <taxon>Pseudomonadati</taxon>
        <taxon>Pseudomonadota</taxon>
        <taxon>Alphaproteobacteria</taxon>
        <taxon>Hyphomicrobiales</taxon>
        <taxon>Flaviflagellibacter</taxon>
    </lineage>
</organism>
<accession>A0ABV9Z694</accession>
<evidence type="ECO:0000313" key="1">
    <source>
        <dbReference type="EMBL" id="MFC5069378.1"/>
    </source>
</evidence>
<dbReference type="Gene3D" id="3.40.630.30">
    <property type="match status" value="1"/>
</dbReference>
<reference evidence="2" key="1">
    <citation type="journal article" date="2019" name="Int. J. Syst. Evol. Microbiol.">
        <title>The Global Catalogue of Microorganisms (GCM) 10K type strain sequencing project: providing services to taxonomists for standard genome sequencing and annotation.</title>
        <authorList>
            <consortium name="The Broad Institute Genomics Platform"/>
            <consortium name="The Broad Institute Genome Sequencing Center for Infectious Disease"/>
            <person name="Wu L."/>
            <person name="Ma J."/>
        </authorList>
    </citation>
    <scope>NUCLEOTIDE SEQUENCE [LARGE SCALE GENOMIC DNA]</scope>
    <source>
        <strain evidence="2">CGMCC 1.16444</strain>
    </source>
</reference>
<sequence length="68" mass="7246">MALVPACTDDLERLLPLARAFDDEDGHPLSDPGARALGQLLGDPALGAAFLIRRETETVGYAVLCFGY</sequence>
<dbReference type="EMBL" id="JBHSJF010000006">
    <property type="protein sequence ID" value="MFC5069378.1"/>
    <property type="molecule type" value="Genomic_DNA"/>
</dbReference>
<dbReference type="RefSeq" id="WP_114958030.1">
    <property type="nucleotide sequence ID" value="NZ_JBHSJF010000006.1"/>
</dbReference>
<evidence type="ECO:0008006" key="3">
    <source>
        <dbReference type="Google" id="ProtNLM"/>
    </source>
</evidence>
<keyword evidence="2" id="KW-1185">Reference proteome</keyword>
<proteinExistence type="predicted"/>